<dbReference type="EMBL" id="CP000285">
    <property type="protein sequence ID" value="ABE59586.1"/>
    <property type="molecule type" value="Genomic_DNA"/>
</dbReference>
<evidence type="ECO:0000259" key="2">
    <source>
        <dbReference type="Pfam" id="PF13116"/>
    </source>
</evidence>
<dbReference type="eggNOG" id="COG3164">
    <property type="taxonomic scope" value="Bacteria"/>
</dbReference>
<dbReference type="HOGENOM" id="CLU_003522_1_0_6"/>
<dbReference type="GeneID" id="95334953"/>
<name>Q1QVC2_CHRI1</name>
<evidence type="ECO:0000313" key="3">
    <source>
        <dbReference type="EMBL" id="ABE59586.1"/>
    </source>
</evidence>
<organism evidence="3 4">
    <name type="scientific">Chromohalobacter israelensis (strain ATCC BAA-138 / DSM 3043 / CIP 106854 / NCIMB 13768 / 1H11)</name>
    <name type="common">Chromohalobacter salexigens</name>
    <dbReference type="NCBI Taxonomy" id="290398"/>
    <lineage>
        <taxon>Bacteria</taxon>
        <taxon>Pseudomonadati</taxon>
        <taxon>Pseudomonadota</taxon>
        <taxon>Gammaproteobacteria</taxon>
        <taxon>Oceanospirillales</taxon>
        <taxon>Halomonadaceae</taxon>
        <taxon>Chromohalobacter</taxon>
    </lineage>
</organism>
<dbReference type="STRING" id="290398.Csal_2235"/>
<accession>Q1QVC2</accession>
<proteinExistence type="predicted"/>
<reference evidence="3 4" key="1">
    <citation type="journal article" date="2011" name="Stand. Genomic Sci.">
        <title>Complete genome sequence of the halophilic and highly halotolerant Chromohalobacter salexigens type strain (1H11(T)).</title>
        <authorList>
            <person name="Copeland A."/>
            <person name="O'Connor K."/>
            <person name="Lucas S."/>
            <person name="Lapidus A."/>
            <person name="Berry K.W."/>
            <person name="Detter J.C."/>
            <person name="Del Rio T.G."/>
            <person name="Hammon N."/>
            <person name="Dalin E."/>
            <person name="Tice H."/>
            <person name="Pitluck S."/>
            <person name="Bruce D."/>
            <person name="Goodwin L."/>
            <person name="Han C."/>
            <person name="Tapia R."/>
            <person name="Saunders E."/>
            <person name="Schmutz J."/>
            <person name="Brettin T."/>
            <person name="Larimer F."/>
            <person name="Land M."/>
            <person name="Hauser L."/>
            <person name="Vargas C."/>
            <person name="Nieto J.J."/>
            <person name="Kyrpides N.C."/>
            <person name="Ivanova N."/>
            <person name="Goker M."/>
            <person name="Klenk H.P."/>
            <person name="Csonka L.N."/>
            <person name="Woyke T."/>
        </authorList>
    </citation>
    <scope>NUCLEOTIDE SEQUENCE [LARGE SCALE GENOMIC DNA]</scope>
    <source>
        <strain evidence="4">ATCC BAA-138 / DSM 3043 / CIP 106854 / NCIMB 13768 / 1H11</strain>
    </source>
</reference>
<evidence type="ECO:0000313" key="4">
    <source>
        <dbReference type="Proteomes" id="UP000000239"/>
    </source>
</evidence>
<feature type="domain" description="YhdP central" evidence="2">
    <location>
        <begin position="3"/>
        <end position="1283"/>
    </location>
</feature>
<gene>
    <name evidence="3" type="ordered locus">Csal_2235</name>
</gene>
<protein>
    <recommendedName>
        <fullName evidence="2">YhdP central domain-containing protein</fullName>
    </recommendedName>
</protein>
<feature type="transmembrane region" description="Helical" evidence="1">
    <location>
        <begin position="7"/>
        <end position="29"/>
    </location>
</feature>
<dbReference type="InterPro" id="IPR025263">
    <property type="entry name" value="YhdP_central"/>
</dbReference>
<sequence>MTALRGCWRWALTIMAIVLGGIALILLAARGVTTQADAFRGELESLLASRFSANAEVQRLGAEWHGWDPALNLSGVTLRAATRQGAPLLSLDSAQARLDTLASLRAGYPVFARADVERATVHLYQREDGGWGWPSAEVPEQVQSSRFRLADLDRWVGALLRQRVTIDDARVVLHGQNDSVTLVAPRLLMAGGDSRAHLEGRMHVAGEPSAALTAVLDVLPGQRGLGAFNAALQVDVNADGLLALGRVLTANERYTLSALEGDARLWARWHDARLEDARLRLSLPRLEATQRDGPPLSFTDIGLRAQALRDDDGGWDLWANGLSATRDDNDMSPLPERLQARLDTDGWWLRSSGFTIEALAPWVALLPLSDEHARMLDRMAPQGRVTGLELGRREGQWYSRAALTGAQVSAWDGIPGGGPFAAWITADGETGRVRFRGPSGMQLVFPDVYTQPLTIGGASGRVDWRRDGDAFDITGHDLRAVWRDAPVSGTFAVHVPRADDAPGHLDLDLEFADADAIETPLLEWLPTEPMDEELLDWLSRVSGRVTQGRLSLSQTLTEREAPEGQMFVNPDDRLQLQLDIEQGHLPYDPQWPALDNVAGHLDIDNQSLVAQVDHATSMGLETRDARVLMVGNTLGVRGDVSGSSQALLDYLAAAPLEELSETFAGWQSEGRVQADLDLTIPLAIPETMQADIQGRIEASRLYLDMLHLPLEDLTGDLRYRHRNDQDLLTGNVSARALGGRVDGELDMGGEGFTFDGRASAAGLLAWAGLAPQPALAEGSMPYRARVTFDEEDNASVRVTSDLAGLALHLPAPFGKTAGETRSLLVTSDVASGSGQVRLPPWGRARWRTQGDALQGQVWLEDWPQAPQWPRQAGWFVNWQPARLDPQQWISLLRERGLEADVAAKSAAQPREAGGAGGASSTLQRVSISTPCVVVDGDCRGALQAAATPLGEGWQLALSGPIAAGTAQWRPEAERPVDIDLMRLDLDTLWPSPEEGEDGPVTLSEEIATPPEPAAFPGGMAGWPDGRLHIGELRRQGQAFGPLDGEWRASAQRLTLKPVSLVVNGVTASGELTWEAAGRDDSLTRARLSLEGANLGDALVRLGQPEVVNSESVDIGARLAWPGAPWQFAVERSQGSISLALTNGRFRQIDPGPAKLVGLLNLDNIFRRLTLDFSDITREGTAFNSVTGEATLFDGKLVTRGPVEIDGSATHFTLQGEADLVQRTLDQRLGITVPVSQNLPLAAVLAGAPQVGVGLYLAHKLFGGWLDKATQIHYRVHGPWSSPQLTLESAR</sequence>
<dbReference type="RefSeq" id="WP_011507532.1">
    <property type="nucleotide sequence ID" value="NC_007963.1"/>
</dbReference>
<evidence type="ECO:0000256" key="1">
    <source>
        <dbReference type="SAM" id="Phobius"/>
    </source>
</evidence>
<dbReference type="PANTHER" id="PTHR38690">
    <property type="entry name" value="PROTEASE-RELATED"/>
    <property type="match status" value="1"/>
</dbReference>
<keyword evidence="1" id="KW-0472">Membrane</keyword>
<keyword evidence="1" id="KW-1133">Transmembrane helix</keyword>
<dbReference type="Proteomes" id="UP000000239">
    <property type="component" value="Chromosome"/>
</dbReference>
<dbReference type="OrthoDB" id="9762238at2"/>
<dbReference type="PANTHER" id="PTHR38690:SF1">
    <property type="entry name" value="PROTEASE"/>
    <property type="match status" value="1"/>
</dbReference>
<keyword evidence="4" id="KW-1185">Reference proteome</keyword>
<keyword evidence="1" id="KW-0812">Transmembrane</keyword>
<dbReference type="InterPro" id="IPR011836">
    <property type="entry name" value="YhdP"/>
</dbReference>
<dbReference type="Pfam" id="PF13116">
    <property type="entry name" value="YhdP"/>
    <property type="match status" value="1"/>
</dbReference>
<dbReference type="NCBIfam" id="TIGR02099">
    <property type="entry name" value="YhdP family protein"/>
    <property type="match status" value="1"/>
</dbReference>
<dbReference type="KEGG" id="csa:Csal_2235"/>